<protein>
    <submittedName>
        <fullName evidence="2">Uncharacterized protein</fullName>
    </submittedName>
</protein>
<keyword evidence="1" id="KW-0472">Membrane</keyword>
<dbReference type="EMBL" id="JAHRIO010081219">
    <property type="protein sequence ID" value="MEQ2185255.1"/>
    <property type="molecule type" value="Genomic_DNA"/>
</dbReference>
<feature type="non-terminal residue" evidence="2">
    <location>
        <position position="1"/>
    </location>
</feature>
<organism evidence="2 3">
    <name type="scientific">Goodea atripinnis</name>
    <dbReference type="NCBI Taxonomy" id="208336"/>
    <lineage>
        <taxon>Eukaryota</taxon>
        <taxon>Metazoa</taxon>
        <taxon>Chordata</taxon>
        <taxon>Craniata</taxon>
        <taxon>Vertebrata</taxon>
        <taxon>Euteleostomi</taxon>
        <taxon>Actinopterygii</taxon>
        <taxon>Neopterygii</taxon>
        <taxon>Teleostei</taxon>
        <taxon>Neoteleostei</taxon>
        <taxon>Acanthomorphata</taxon>
        <taxon>Ovalentaria</taxon>
        <taxon>Atherinomorphae</taxon>
        <taxon>Cyprinodontiformes</taxon>
        <taxon>Goodeidae</taxon>
        <taxon>Goodea</taxon>
    </lineage>
</organism>
<keyword evidence="1" id="KW-0812">Transmembrane</keyword>
<dbReference type="Proteomes" id="UP001476798">
    <property type="component" value="Unassembled WGS sequence"/>
</dbReference>
<reference evidence="2 3" key="1">
    <citation type="submission" date="2021-06" db="EMBL/GenBank/DDBJ databases">
        <authorList>
            <person name="Palmer J.M."/>
        </authorList>
    </citation>
    <scope>NUCLEOTIDE SEQUENCE [LARGE SCALE GENOMIC DNA]</scope>
    <source>
        <strain evidence="2 3">GA_2019</strain>
        <tissue evidence="2">Muscle</tissue>
    </source>
</reference>
<evidence type="ECO:0000256" key="1">
    <source>
        <dbReference type="SAM" id="Phobius"/>
    </source>
</evidence>
<evidence type="ECO:0000313" key="3">
    <source>
        <dbReference type="Proteomes" id="UP001476798"/>
    </source>
</evidence>
<name>A0ABV0PP19_9TELE</name>
<gene>
    <name evidence="2" type="ORF">GOODEAATRI_016331</name>
</gene>
<keyword evidence="3" id="KW-1185">Reference proteome</keyword>
<proteinExistence type="predicted"/>
<accession>A0ABV0PP19</accession>
<keyword evidence="1" id="KW-1133">Transmembrane helix</keyword>
<feature type="transmembrane region" description="Helical" evidence="1">
    <location>
        <begin position="28"/>
        <end position="52"/>
    </location>
</feature>
<comment type="caution">
    <text evidence="2">The sequence shown here is derived from an EMBL/GenBank/DDBJ whole genome shotgun (WGS) entry which is preliminary data.</text>
</comment>
<evidence type="ECO:0000313" key="2">
    <source>
        <dbReference type="EMBL" id="MEQ2185255.1"/>
    </source>
</evidence>
<sequence>HVVGIVITTILLYNLVYCFEKLFYMELIAPVFILAILPVFIINNIAAFATLLD</sequence>